<dbReference type="Pfam" id="PF00908">
    <property type="entry name" value="dTDP_sugar_isom"/>
    <property type="match status" value="1"/>
</dbReference>
<dbReference type="InterPro" id="IPR011051">
    <property type="entry name" value="RmlC_Cupin_sf"/>
</dbReference>
<gene>
    <name evidence="6" type="primary">rfbC</name>
    <name evidence="6" type="ORF">SMD31_03300</name>
</gene>
<dbReference type="CDD" id="cd00438">
    <property type="entry name" value="cupin_RmlC"/>
    <property type="match status" value="1"/>
</dbReference>
<dbReference type="GO" id="GO:0008830">
    <property type="term" value="F:dTDP-4-dehydrorhamnose 3,5-epimerase activity"/>
    <property type="evidence" value="ECO:0007669"/>
    <property type="project" value="UniProtKB-EC"/>
</dbReference>
<keyword evidence="5 6" id="KW-0413">Isomerase</keyword>
<evidence type="ECO:0000256" key="1">
    <source>
        <dbReference type="ARBA" id="ARBA00001298"/>
    </source>
</evidence>
<dbReference type="RefSeq" id="WP_320499298.1">
    <property type="nucleotide sequence ID" value="NZ_JAXCLX010000001.1"/>
</dbReference>
<comment type="subunit">
    <text evidence="5">Homodimer.</text>
</comment>
<dbReference type="InterPro" id="IPR014710">
    <property type="entry name" value="RmlC-like_jellyroll"/>
</dbReference>
<dbReference type="Proteomes" id="UP001271769">
    <property type="component" value="Unassembled WGS sequence"/>
</dbReference>
<proteinExistence type="inferred from homology"/>
<dbReference type="InterPro" id="IPR000888">
    <property type="entry name" value="RmlC-like"/>
</dbReference>
<evidence type="ECO:0000256" key="3">
    <source>
        <dbReference type="ARBA" id="ARBA00012098"/>
    </source>
</evidence>
<dbReference type="PANTHER" id="PTHR21047:SF2">
    <property type="entry name" value="THYMIDINE DIPHOSPHO-4-KETO-RHAMNOSE 3,5-EPIMERASE"/>
    <property type="match status" value="1"/>
</dbReference>
<name>A0ABU5DUF5_9PROT</name>
<dbReference type="SUPFAM" id="SSF51182">
    <property type="entry name" value="RmlC-like cupins"/>
    <property type="match status" value="1"/>
</dbReference>
<reference evidence="6 7" key="1">
    <citation type="journal article" date="2013" name="Antonie Van Leeuwenhoek">
        <title>Dongia rigui sp. nov., isolated from freshwater of a large wetland in Korea.</title>
        <authorList>
            <person name="Baik K.S."/>
            <person name="Hwang Y.M."/>
            <person name="Choi J.S."/>
            <person name="Kwon J."/>
            <person name="Seong C.N."/>
        </authorList>
    </citation>
    <scope>NUCLEOTIDE SEQUENCE [LARGE SCALE GENOMIC DNA]</scope>
    <source>
        <strain evidence="6 7">04SU4-P</strain>
    </source>
</reference>
<sequence length="198" mass="21722">MTTTLPDGVELIDGRRFADSRGWFMELHRCQPADEKPGLPDFCQDNVSLTTQPAVVRGLHFQRPPHAQAKLVTVLAGAILDIVVDLRRDRPGFGRATAIHLAASSGQHLFVPVGFAHGFCALQPETLVHYKVSAPYAPASEGGIAWDDPDLGIDWPFTAAEILVSEKDALLPRLRDLAPIDWRLPTPLPTARPARRRA</sequence>
<keyword evidence="7" id="KW-1185">Reference proteome</keyword>
<dbReference type="NCBIfam" id="TIGR01221">
    <property type="entry name" value="rmlC"/>
    <property type="match status" value="1"/>
</dbReference>
<protein>
    <recommendedName>
        <fullName evidence="4 5">dTDP-4-dehydrorhamnose 3,5-epimerase</fullName>
        <ecNumber evidence="3 5">5.1.3.13</ecNumber>
    </recommendedName>
    <alternativeName>
        <fullName evidence="5">Thymidine diphospho-4-keto-rhamnose 3,5-epimerase</fullName>
    </alternativeName>
</protein>
<evidence type="ECO:0000256" key="2">
    <source>
        <dbReference type="ARBA" id="ARBA00001997"/>
    </source>
</evidence>
<organism evidence="6 7">
    <name type="scientific">Dongia rigui</name>
    <dbReference type="NCBI Taxonomy" id="940149"/>
    <lineage>
        <taxon>Bacteria</taxon>
        <taxon>Pseudomonadati</taxon>
        <taxon>Pseudomonadota</taxon>
        <taxon>Alphaproteobacteria</taxon>
        <taxon>Rhodospirillales</taxon>
        <taxon>Dongiaceae</taxon>
        <taxon>Dongia</taxon>
    </lineage>
</organism>
<comment type="caution">
    <text evidence="6">The sequence shown here is derived from an EMBL/GenBank/DDBJ whole genome shotgun (WGS) entry which is preliminary data.</text>
</comment>
<evidence type="ECO:0000256" key="5">
    <source>
        <dbReference type="RuleBase" id="RU364069"/>
    </source>
</evidence>
<dbReference type="EC" id="5.1.3.13" evidence="3 5"/>
<dbReference type="Gene3D" id="2.60.120.10">
    <property type="entry name" value="Jelly Rolls"/>
    <property type="match status" value="1"/>
</dbReference>
<evidence type="ECO:0000313" key="6">
    <source>
        <dbReference type="EMBL" id="MDY0870927.1"/>
    </source>
</evidence>
<evidence type="ECO:0000313" key="7">
    <source>
        <dbReference type="Proteomes" id="UP001271769"/>
    </source>
</evidence>
<comment type="similarity">
    <text evidence="5">Belongs to the dTDP-4-dehydrorhamnose 3,5-epimerase family.</text>
</comment>
<comment type="catalytic activity">
    <reaction evidence="1 5">
        <text>dTDP-4-dehydro-6-deoxy-alpha-D-glucose = dTDP-4-dehydro-beta-L-rhamnose</text>
        <dbReference type="Rhea" id="RHEA:16969"/>
        <dbReference type="ChEBI" id="CHEBI:57649"/>
        <dbReference type="ChEBI" id="CHEBI:62830"/>
        <dbReference type="EC" id="5.1.3.13"/>
    </reaction>
</comment>
<accession>A0ABU5DUF5</accession>
<comment type="pathway">
    <text evidence="5">Carbohydrate biosynthesis; dTDP-L-rhamnose biosynthesis.</text>
</comment>
<comment type="function">
    <text evidence="2 5">Catalyzes the epimerization of the C3' and C5'positions of dTDP-6-deoxy-D-xylo-4-hexulose, forming dTDP-6-deoxy-L-lyxo-4-hexulose.</text>
</comment>
<evidence type="ECO:0000256" key="4">
    <source>
        <dbReference type="ARBA" id="ARBA00019595"/>
    </source>
</evidence>
<dbReference type="PANTHER" id="PTHR21047">
    <property type="entry name" value="DTDP-6-DEOXY-D-GLUCOSE-3,5 EPIMERASE"/>
    <property type="match status" value="1"/>
</dbReference>
<dbReference type="EMBL" id="JAXCLX010000001">
    <property type="protein sequence ID" value="MDY0870927.1"/>
    <property type="molecule type" value="Genomic_DNA"/>
</dbReference>